<accession>A0A0M0JRF7</accession>
<keyword evidence="3" id="KW-1185">Reference proteome</keyword>
<evidence type="ECO:0000256" key="1">
    <source>
        <dbReference type="SAM" id="MobiDB-lite"/>
    </source>
</evidence>
<gene>
    <name evidence="2" type="ORF">Ctob_013831</name>
</gene>
<organism evidence="2 3">
    <name type="scientific">Chrysochromulina tobinii</name>
    <dbReference type="NCBI Taxonomy" id="1460289"/>
    <lineage>
        <taxon>Eukaryota</taxon>
        <taxon>Haptista</taxon>
        <taxon>Haptophyta</taxon>
        <taxon>Prymnesiophyceae</taxon>
        <taxon>Prymnesiales</taxon>
        <taxon>Chrysochromulinaceae</taxon>
        <taxon>Chrysochromulina</taxon>
    </lineage>
</organism>
<protein>
    <submittedName>
        <fullName evidence="2">Uncharacterized protein</fullName>
    </submittedName>
</protein>
<comment type="caution">
    <text evidence="2">The sequence shown here is derived from an EMBL/GenBank/DDBJ whole genome shotgun (WGS) entry which is preliminary data.</text>
</comment>
<dbReference type="Proteomes" id="UP000037460">
    <property type="component" value="Unassembled WGS sequence"/>
</dbReference>
<evidence type="ECO:0000313" key="2">
    <source>
        <dbReference type="EMBL" id="KOO28838.1"/>
    </source>
</evidence>
<feature type="compositionally biased region" description="Basic and acidic residues" evidence="1">
    <location>
        <begin position="44"/>
        <end position="58"/>
    </location>
</feature>
<evidence type="ECO:0000313" key="3">
    <source>
        <dbReference type="Proteomes" id="UP000037460"/>
    </source>
</evidence>
<feature type="region of interest" description="Disordered" evidence="1">
    <location>
        <begin position="36"/>
        <end position="58"/>
    </location>
</feature>
<sequence length="343" mass="36976">MAAKGASSKLSSKSADMQELVRRLLRLSEEHEFTLRVTHTPGSKLDRPDQTSRGDAVEESRFRLREGARTVQLASPFALRSELRRETASVVKGGSSPASAARVTQLASRFGLERDVRLPGSFVYALAEGGGVGSLCQVVSDDGEELVVEYWRLDLTKAARKVGSGPVFLRERAPDRETYEADPRQFWSVDHLVGATVGSAGGLVERRLFDFKLANAEVRLAGEKMESRGLGFVHARGACRMGADGETAAQAAAEIEVAAAPAVFFGVYSEAVGVSGVFNSLREVESATADESVFSTSSGFATYEEAARFIRRTTLERASEVVVPGQAVKGSLVKRAHLFEKLS</sequence>
<dbReference type="EMBL" id="JWZX01002506">
    <property type="protein sequence ID" value="KOO28838.1"/>
    <property type="molecule type" value="Genomic_DNA"/>
</dbReference>
<proteinExistence type="predicted"/>
<reference evidence="3" key="1">
    <citation type="journal article" date="2015" name="PLoS Genet.">
        <title>Genome Sequence and Transcriptome Analyses of Chrysochromulina tobin: Metabolic Tools for Enhanced Algal Fitness in the Prominent Order Prymnesiales (Haptophyceae).</title>
        <authorList>
            <person name="Hovde B.T."/>
            <person name="Deodato C.R."/>
            <person name="Hunsperger H.M."/>
            <person name="Ryken S.A."/>
            <person name="Yost W."/>
            <person name="Jha R.K."/>
            <person name="Patterson J."/>
            <person name="Monnat R.J. Jr."/>
            <person name="Barlow S.B."/>
            <person name="Starkenburg S.R."/>
            <person name="Cattolico R.A."/>
        </authorList>
    </citation>
    <scope>NUCLEOTIDE SEQUENCE</scope>
    <source>
        <strain evidence="3">CCMP291</strain>
    </source>
</reference>
<dbReference type="AlphaFoldDB" id="A0A0M0JRF7"/>
<feature type="non-terminal residue" evidence="2">
    <location>
        <position position="343"/>
    </location>
</feature>
<name>A0A0M0JRF7_9EUKA</name>